<keyword evidence="2" id="KW-1185">Reference proteome</keyword>
<name>A0A395JM50_9GAMM</name>
<reference evidence="1 2" key="1">
    <citation type="submission" date="2018-06" db="EMBL/GenBank/DDBJ databases">
        <title>Genomic Encyclopedia of Type Strains, Phase IV (KMG-IV): sequencing the most valuable type-strain genomes for metagenomic binning, comparative biology and taxonomic classification.</title>
        <authorList>
            <person name="Goeker M."/>
        </authorList>
    </citation>
    <scope>NUCLEOTIDE SEQUENCE [LARGE SCALE GENOMIC DNA]</scope>
    <source>
        <strain evidence="1 2">DSM 24032</strain>
    </source>
</reference>
<dbReference type="InParanoid" id="A0A395JM50"/>
<sequence>MNQSANEIQVTSLNSTCLSILLKYSRLVKASAGLEVSLRDENLVSWVYAHAEQSSDPELRSLANRLHHEMVSYLKDCDKHAAQLKHYQPLAQATTRIAA</sequence>
<comment type="caution">
    <text evidence="1">The sequence shown here is derived from an EMBL/GenBank/DDBJ whole genome shotgun (WGS) entry which is preliminary data.</text>
</comment>
<evidence type="ECO:0000313" key="2">
    <source>
        <dbReference type="Proteomes" id="UP000253083"/>
    </source>
</evidence>
<proteinExistence type="predicted"/>
<protein>
    <submittedName>
        <fullName evidence="1">Uncharacterized protein</fullName>
    </submittedName>
</protein>
<dbReference type="RefSeq" id="WP_113952318.1">
    <property type="nucleotide sequence ID" value="NZ_QNRT01000001.1"/>
</dbReference>
<dbReference type="AlphaFoldDB" id="A0A395JM50"/>
<gene>
    <name evidence="1" type="ORF">DFR28_10172</name>
</gene>
<evidence type="ECO:0000313" key="1">
    <source>
        <dbReference type="EMBL" id="RBP52690.1"/>
    </source>
</evidence>
<accession>A0A395JM50</accession>
<dbReference type="Proteomes" id="UP000253083">
    <property type="component" value="Unassembled WGS sequence"/>
</dbReference>
<dbReference type="EMBL" id="QNRT01000001">
    <property type="protein sequence ID" value="RBP52690.1"/>
    <property type="molecule type" value="Genomic_DNA"/>
</dbReference>
<organism evidence="1 2">
    <name type="scientific">Arenicella xantha</name>
    <dbReference type="NCBI Taxonomy" id="644221"/>
    <lineage>
        <taxon>Bacteria</taxon>
        <taxon>Pseudomonadati</taxon>
        <taxon>Pseudomonadota</taxon>
        <taxon>Gammaproteobacteria</taxon>
        <taxon>Arenicellales</taxon>
        <taxon>Arenicellaceae</taxon>
        <taxon>Arenicella</taxon>
    </lineage>
</organism>